<comment type="catalytic activity">
    <reaction evidence="6 7">
        <text>N(6)-[(R)-S(8)-aminomethyldihydrolipoyl]-L-lysyl-[protein] + (6S)-5,6,7,8-tetrahydrofolate = N(6)-[(R)-dihydrolipoyl]-L-lysyl-[protein] + (6R)-5,10-methylene-5,6,7,8-tetrahydrofolate + NH4(+)</text>
        <dbReference type="Rhea" id="RHEA:16945"/>
        <dbReference type="Rhea" id="RHEA-COMP:10475"/>
        <dbReference type="Rhea" id="RHEA-COMP:10492"/>
        <dbReference type="ChEBI" id="CHEBI:15636"/>
        <dbReference type="ChEBI" id="CHEBI:28938"/>
        <dbReference type="ChEBI" id="CHEBI:57453"/>
        <dbReference type="ChEBI" id="CHEBI:83100"/>
        <dbReference type="ChEBI" id="CHEBI:83143"/>
        <dbReference type="EC" id="2.1.2.10"/>
    </reaction>
</comment>
<dbReference type="Pfam" id="PF01571">
    <property type="entry name" value="GCV_T"/>
    <property type="match status" value="1"/>
</dbReference>
<evidence type="ECO:0000256" key="2">
    <source>
        <dbReference type="ARBA" id="ARBA00012616"/>
    </source>
</evidence>
<dbReference type="Gene3D" id="4.10.1250.10">
    <property type="entry name" value="Aminomethyltransferase fragment"/>
    <property type="match status" value="1"/>
</dbReference>
<dbReference type="GO" id="GO:0008168">
    <property type="term" value="F:methyltransferase activity"/>
    <property type="evidence" value="ECO:0007669"/>
    <property type="project" value="UniProtKB-KW"/>
</dbReference>
<dbReference type="FunFam" id="3.30.70.1400:FF:000001">
    <property type="entry name" value="Aminomethyltransferase"/>
    <property type="match status" value="1"/>
</dbReference>
<comment type="subunit">
    <text evidence="7">The glycine cleavage system is composed of four proteins: P, T, L and H.</text>
</comment>
<evidence type="ECO:0000256" key="3">
    <source>
        <dbReference type="ARBA" id="ARBA00022576"/>
    </source>
</evidence>
<dbReference type="EC" id="2.1.2.10" evidence="2 7"/>
<dbReference type="Proteomes" id="UP000186309">
    <property type="component" value="Chromosome"/>
</dbReference>
<evidence type="ECO:0000313" key="12">
    <source>
        <dbReference type="Proteomes" id="UP000186309"/>
    </source>
</evidence>
<dbReference type="InterPro" id="IPR006222">
    <property type="entry name" value="GCVT_N"/>
</dbReference>
<dbReference type="GO" id="GO:0032259">
    <property type="term" value="P:methylation"/>
    <property type="evidence" value="ECO:0007669"/>
    <property type="project" value="UniProtKB-KW"/>
</dbReference>
<proteinExistence type="inferred from homology"/>
<gene>
    <name evidence="11" type="primary">gcvT_1</name>
    <name evidence="7" type="synonym">gcvT</name>
    <name evidence="11" type="ORF">BSF38_01783</name>
</gene>
<comment type="similarity">
    <text evidence="1 7">Belongs to the GcvT family.</text>
</comment>
<evidence type="ECO:0000256" key="5">
    <source>
        <dbReference type="ARBA" id="ARBA00031395"/>
    </source>
</evidence>
<dbReference type="FunFam" id="4.10.1250.10:FF:000001">
    <property type="entry name" value="Aminomethyltransferase"/>
    <property type="match status" value="1"/>
</dbReference>
<dbReference type="KEGG" id="pbor:BSF38_01783"/>
<dbReference type="Gene3D" id="2.40.30.110">
    <property type="entry name" value="Aminomethyltransferase beta-barrel domains"/>
    <property type="match status" value="1"/>
</dbReference>
<dbReference type="SUPFAM" id="SSF101790">
    <property type="entry name" value="Aminomethyltransferase beta-barrel domain"/>
    <property type="match status" value="1"/>
</dbReference>
<evidence type="ECO:0000259" key="10">
    <source>
        <dbReference type="Pfam" id="PF08669"/>
    </source>
</evidence>
<dbReference type="NCBIfam" id="TIGR00528">
    <property type="entry name" value="gcvT"/>
    <property type="match status" value="1"/>
</dbReference>
<dbReference type="Pfam" id="PF08669">
    <property type="entry name" value="GCV_T_C"/>
    <property type="match status" value="1"/>
</dbReference>
<organism evidence="11 12">
    <name type="scientific">Paludisphaera borealis</name>
    <dbReference type="NCBI Taxonomy" id="1387353"/>
    <lineage>
        <taxon>Bacteria</taxon>
        <taxon>Pseudomonadati</taxon>
        <taxon>Planctomycetota</taxon>
        <taxon>Planctomycetia</taxon>
        <taxon>Isosphaerales</taxon>
        <taxon>Isosphaeraceae</taxon>
        <taxon>Paludisphaera</taxon>
    </lineage>
</organism>
<dbReference type="SUPFAM" id="SSF103025">
    <property type="entry name" value="Folate-binding domain"/>
    <property type="match status" value="1"/>
</dbReference>
<evidence type="ECO:0000256" key="7">
    <source>
        <dbReference type="HAMAP-Rule" id="MF_00259"/>
    </source>
</evidence>
<feature type="domain" description="GCVT N-terminal" evidence="9">
    <location>
        <begin position="11"/>
        <end position="267"/>
    </location>
</feature>
<dbReference type="InterPro" id="IPR028896">
    <property type="entry name" value="GcvT/YgfZ/DmdA"/>
</dbReference>
<dbReference type="RefSeq" id="WP_076344866.1">
    <property type="nucleotide sequence ID" value="NZ_CP019082.1"/>
</dbReference>
<evidence type="ECO:0000256" key="4">
    <source>
        <dbReference type="ARBA" id="ARBA00022679"/>
    </source>
</evidence>
<dbReference type="Gene3D" id="3.30.70.1400">
    <property type="entry name" value="Aminomethyltransferase beta-barrel domains"/>
    <property type="match status" value="1"/>
</dbReference>
<dbReference type="PIRSF" id="PIRSF006487">
    <property type="entry name" value="GcvT"/>
    <property type="match status" value="1"/>
</dbReference>
<dbReference type="EMBL" id="CP019082">
    <property type="protein sequence ID" value="APW60315.1"/>
    <property type="molecule type" value="Genomic_DNA"/>
</dbReference>
<dbReference type="PANTHER" id="PTHR43757:SF2">
    <property type="entry name" value="AMINOMETHYLTRANSFERASE, MITOCHONDRIAL"/>
    <property type="match status" value="1"/>
</dbReference>
<dbReference type="InterPro" id="IPR027266">
    <property type="entry name" value="TrmE/GcvT-like"/>
</dbReference>
<dbReference type="GO" id="GO:0019464">
    <property type="term" value="P:glycine decarboxylation via glycine cleavage system"/>
    <property type="evidence" value="ECO:0007669"/>
    <property type="project" value="UniProtKB-UniRule"/>
</dbReference>
<dbReference type="GO" id="GO:0005829">
    <property type="term" value="C:cytosol"/>
    <property type="evidence" value="ECO:0007669"/>
    <property type="project" value="TreeGrafter"/>
</dbReference>
<dbReference type="NCBIfam" id="NF001567">
    <property type="entry name" value="PRK00389.1"/>
    <property type="match status" value="1"/>
</dbReference>
<dbReference type="GO" id="GO:0005960">
    <property type="term" value="C:glycine cleavage complex"/>
    <property type="evidence" value="ECO:0007669"/>
    <property type="project" value="InterPro"/>
</dbReference>
<evidence type="ECO:0000313" key="11">
    <source>
        <dbReference type="EMBL" id="APW60315.1"/>
    </source>
</evidence>
<protein>
    <recommendedName>
        <fullName evidence="2 7">Aminomethyltransferase</fullName>
        <ecNumber evidence="2 7">2.1.2.10</ecNumber>
    </recommendedName>
    <alternativeName>
        <fullName evidence="5 7">Glycine cleavage system T protein</fullName>
    </alternativeName>
</protein>
<evidence type="ECO:0000259" key="9">
    <source>
        <dbReference type="Pfam" id="PF01571"/>
    </source>
</evidence>
<sequence length="376" mass="39979">MADATPLKTPLFDWHQAHGGRMVDFAGWSMPVQYTSIVEEHRAVRRGVGLFDISHMGRLAFEGAGALGWIDRVTTNDASKLQPNQIQYSLMANDLGGLIDDILVYRLDKGYYVVCNASNRAAVVAQFQEHLEDAKAKLTDRTLETAMIAVQGPSALATLQPLYDLPLDTLKYYHVAMGKVLGSVQAMVSRTGYTGEVGFELIVAAAEAERVWEALLASGASFGILPCGLGARDTLRFEAGMPLYGHELSATINPFAAGVGWAVKLDKGDFVGSEALKQHQASPGAARVGLRLGGKRIARQGCTVSFQDRMVGAVTSGTFSPTLDASLAMALVDPEASAPGTSVVVDVRGKPEAATVVALPFYKRPKAEPSAAAVPS</sequence>
<dbReference type="STRING" id="1387353.BSF38_01783"/>
<dbReference type="GO" id="GO:0008483">
    <property type="term" value="F:transaminase activity"/>
    <property type="evidence" value="ECO:0007669"/>
    <property type="project" value="UniProtKB-KW"/>
</dbReference>
<dbReference type="InterPro" id="IPR029043">
    <property type="entry name" value="GcvT/YgfZ_C"/>
</dbReference>
<dbReference type="InterPro" id="IPR006223">
    <property type="entry name" value="GcvT"/>
</dbReference>
<name>A0A1U7CMZ8_9BACT</name>
<dbReference type="OrthoDB" id="9774591at2"/>
<dbReference type="Gene3D" id="3.30.1360.120">
    <property type="entry name" value="Probable tRNA modification gtpase trme, domain 1"/>
    <property type="match status" value="1"/>
</dbReference>
<feature type="binding site" evidence="8">
    <location>
        <position position="200"/>
    </location>
    <ligand>
        <name>substrate</name>
    </ligand>
</feature>
<keyword evidence="11" id="KW-0489">Methyltransferase</keyword>
<keyword evidence="4 7" id="KW-0808">Transferase</keyword>
<dbReference type="HAMAP" id="MF_00259">
    <property type="entry name" value="GcvT"/>
    <property type="match status" value="1"/>
</dbReference>
<keyword evidence="3 7" id="KW-0032">Aminotransferase</keyword>
<evidence type="ECO:0000256" key="1">
    <source>
        <dbReference type="ARBA" id="ARBA00008609"/>
    </source>
</evidence>
<dbReference type="FunFam" id="2.40.30.110:FF:000003">
    <property type="entry name" value="Aminomethyltransferase"/>
    <property type="match status" value="1"/>
</dbReference>
<feature type="domain" description="Aminomethyltransferase C-terminal" evidence="10">
    <location>
        <begin position="287"/>
        <end position="363"/>
    </location>
</feature>
<reference evidence="12" key="1">
    <citation type="submission" date="2016-12" db="EMBL/GenBank/DDBJ databases">
        <title>Comparative genomics of four Isosphaeraceae planctomycetes: a common pool of plasmids and glycoside hydrolase genes.</title>
        <authorList>
            <person name="Ivanova A."/>
        </authorList>
    </citation>
    <scope>NUCLEOTIDE SEQUENCE [LARGE SCALE GENOMIC DNA]</scope>
    <source>
        <strain evidence="12">PX4</strain>
    </source>
</reference>
<dbReference type="AlphaFoldDB" id="A0A1U7CMZ8"/>
<keyword evidence="12" id="KW-1185">Reference proteome</keyword>
<dbReference type="PANTHER" id="PTHR43757">
    <property type="entry name" value="AMINOMETHYLTRANSFERASE"/>
    <property type="match status" value="1"/>
</dbReference>
<evidence type="ECO:0000256" key="8">
    <source>
        <dbReference type="PIRSR" id="PIRSR006487-1"/>
    </source>
</evidence>
<evidence type="ECO:0000256" key="6">
    <source>
        <dbReference type="ARBA" id="ARBA00047665"/>
    </source>
</evidence>
<accession>A0A1U7CMZ8</accession>
<dbReference type="GO" id="GO:0004047">
    <property type="term" value="F:aminomethyltransferase activity"/>
    <property type="evidence" value="ECO:0007669"/>
    <property type="project" value="UniProtKB-UniRule"/>
</dbReference>
<comment type="function">
    <text evidence="7">The glycine cleavage system catalyzes the degradation of glycine.</text>
</comment>
<dbReference type="InterPro" id="IPR013977">
    <property type="entry name" value="GcvT_C"/>
</dbReference>
<dbReference type="InterPro" id="IPR022903">
    <property type="entry name" value="GcvT_bac"/>
</dbReference>